<dbReference type="GO" id="GO:0005886">
    <property type="term" value="C:plasma membrane"/>
    <property type="evidence" value="ECO:0007669"/>
    <property type="project" value="UniProtKB-SubCell"/>
</dbReference>
<evidence type="ECO:0000256" key="9">
    <source>
        <dbReference type="ARBA" id="ARBA00023136"/>
    </source>
</evidence>
<keyword evidence="4 13" id="KW-0138">CF(0)</keyword>
<dbReference type="Proteomes" id="UP000254519">
    <property type="component" value="Unassembled WGS sequence"/>
</dbReference>
<dbReference type="InterPro" id="IPR005864">
    <property type="entry name" value="ATP_synth_F0_bsu_bac"/>
</dbReference>
<dbReference type="InterPro" id="IPR050059">
    <property type="entry name" value="ATP_synthase_B_chain"/>
</dbReference>
<keyword evidence="2 13" id="KW-0813">Transport</keyword>
<dbReference type="GO" id="GO:0045259">
    <property type="term" value="C:proton-transporting ATP synthase complex"/>
    <property type="evidence" value="ECO:0007669"/>
    <property type="project" value="UniProtKB-KW"/>
</dbReference>
<accession>A0A380BCP3</accession>
<dbReference type="EMBL" id="UGYZ01000002">
    <property type="protein sequence ID" value="SUI99105.1"/>
    <property type="molecule type" value="Genomic_DNA"/>
</dbReference>
<proteinExistence type="inferred from homology"/>
<name>A0A380BCP3_SPOPA</name>
<dbReference type="SUPFAM" id="SSF81573">
    <property type="entry name" value="F1F0 ATP synthase subunit B, membrane domain"/>
    <property type="match status" value="1"/>
</dbReference>
<evidence type="ECO:0000256" key="11">
    <source>
        <dbReference type="ARBA" id="ARBA00025198"/>
    </source>
</evidence>
<dbReference type="Pfam" id="PF00430">
    <property type="entry name" value="ATP-synt_B"/>
    <property type="match status" value="1"/>
</dbReference>
<feature type="transmembrane region" description="Helical" evidence="13">
    <location>
        <begin position="26"/>
        <end position="45"/>
    </location>
</feature>
<keyword evidence="15" id="KW-0175">Coiled coil</keyword>
<dbReference type="GO" id="GO:0046933">
    <property type="term" value="F:proton-transporting ATP synthase activity, rotational mechanism"/>
    <property type="evidence" value="ECO:0007669"/>
    <property type="project" value="UniProtKB-UniRule"/>
</dbReference>
<reference evidence="16 17" key="1">
    <citation type="submission" date="2018-06" db="EMBL/GenBank/DDBJ databases">
        <authorList>
            <consortium name="Pathogen Informatics"/>
            <person name="Doyle S."/>
        </authorList>
    </citation>
    <scope>NUCLEOTIDE SEQUENCE [LARGE SCALE GENOMIC DNA]</scope>
    <source>
        <strain evidence="17">ATCC 11859 / DSM 33 / NCIB 8841 / NCTC 4822</strain>
    </source>
</reference>
<feature type="coiled-coil region" evidence="15">
    <location>
        <begin position="61"/>
        <end position="146"/>
    </location>
</feature>
<keyword evidence="3 13" id="KW-1003">Cell membrane</keyword>
<dbReference type="RefSeq" id="WP_115359938.1">
    <property type="nucleotide sequence ID" value="NZ_CP038012.1"/>
</dbReference>
<evidence type="ECO:0000256" key="15">
    <source>
        <dbReference type="SAM" id="Coils"/>
    </source>
</evidence>
<dbReference type="OrthoDB" id="282095at2"/>
<keyword evidence="7 13" id="KW-1133">Transmembrane helix</keyword>
<dbReference type="InterPro" id="IPR002146">
    <property type="entry name" value="ATP_synth_b/b'su_bac/chlpt"/>
</dbReference>
<evidence type="ECO:0000256" key="12">
    <source>
        <dbReference type="ARBA" id="ARBA00037847"/>
    </source>
</evidence>
<keyword evidence="6 13" id="KW-0375">Hydrogen ion transport</keyword>
<comment type="subcellular location">
    <subcellularLocation>
        <location evidence="13">Cell membrane</location>
        <topology evidence="13">Single-pass membrane protein</topology>
    </subcellularLocation>
    <subcellularLocation>
        <location evidence="12">Endomembrane system</location>
        <topology evidence="12">Single-pass membrane protein</topology>
    </subcellularLocation>
</comment>
<sequence length="184" mass="20421">MFLDTFHLLAANAADAGFLEKLNGRLNLGDIIVTVALFTILLVLLKKYAWGPLMGVMDQRAEMIANEIEQAEKSRVESQQLLEEQRKLLNDARTDAQAIVENAREQGESQREEIVKAARNEVSRLKEEASLEIASEREKAVQAVREEFVSLSVLAASKVLGKEVSEEENRALIEETIAKAGDGQ</sequence>
<evidence type="ECO:0000256" key="10">
    <source>
        <dbReference type="ARBA" id="ARBA00023310"/>
    </source>
</evidence>
<evidence type="ECO:0000313" key="16">
    <source>
        <dbReference type="EMBL" id="SUI99105.1"/>
    </source>
</evidence>
<evidence type="ECO:0000256" key="7">
    <source>
        <dbReference type="ARBA" id="ARBA00022989"/>
    </source>
</evidence>
<evidence type="ECO:0000256" key="4">
    <source>
        <dbReference type="ARBA" id="ARBA00022547"/>
    </source>
</evidence>
<dbReference type="AlphaFoldDB" id="A0A380BCP3"/>
<evidence type="ECO:0000256" key="5">
    <source>
        <dbReference type="ARBA" id="ARBA00022692"/>
    </source>
</evidence>
<evidence type="ECO:0000256" key="8">
    <source>
        <dbReference type="ARBA" id="ARBA00023065"/>
    </source>
</evidence>
<dbReference type="GO" id="GO:0046961">
    <property type="term" value="F:proton-transporting ATPase activity, rotational mechanism"/>
    <property type="evidence" value="ECO:0007669"/>
    <property type="project" value="TreeGrafter"/>
</dbReference>
<dbReference type="GO" id="GO:0012505">
    <property type="term" value="C:endomembrane system"/>
    <property type="evidence" value="ECO:0007669"/>
    <property type="project" value="UniProtKB-SubCell"/>
</dbReference>
<protein>
    <recommendedName>
        <fullName evidence="13">ATP synthase subunit b</fullName>
    </recommendedName>
    <alternativeName>
        <fullName evidence="13">ATP synthase F(0) sector subunit b</fullName>
    </alternativeName>
    <alternativeName>
        <fullName evidence="13">ATPase subunit I</fullName>
    </alternativeName>
    <alternativeName>
        <fullName evidence="13">F-type ATPase subunit b</fullName>
        <shortName evidence="13">F-ATPase subunit b</shortName>
    </alternativeName>
</protein>
<dbReference type="HAMAP" id="MF_01398">
    <property type="entry name" value="ATP_synth_b_bprime"/>
    <property type="match status" value="1"/>
</dbReference>
<keyword evidence="10 13" id="KW-0066">ATP synthesis</keyword>
<evidence type="ECO:0000256" key="6">
    <source>
        <dbReference type="ARBA" id="ARBA00022781"/>
    </source>
</evidence>
<comment type="subunit">
    <text evidence="13">F-type ATPases have 2 components, F(1) - the catalytic core - and F(0) - the membrane proton channel. F(1) has five subunits: alpha(3), beta(3), gamma(1), delta(1), epsilon(1). F(0) has three main subunits: a(1), b(2) and c(10-14). The alpha and beta chains form an alternating ring which encloses part of the gamma chain. F(1) is attached to F(0) by a central stalk formed by the gamma and epsilon chains, while a peripheral stalk is formed by the delta and b chains.</text>
</comment>
<dbReference type="Gene3D" id="1.20.5.620">
    <property type="entry name" value="F1F0 ATP synthase subunit B, membrane domain"/>
    <property type="match status" value="1"/>
</dbReference>
<evidence type="ECO:0000256" key="2">
    <source>
        <dbReference type="ARBA" id="ARBA00022448"/>
    </source>
</evidence>
<dbReference type="PANTHER" id="PTHR33445:SF1">
    <property type="entry name" value="ATP SYNTHASE SUBUNIT B"/>
    <property type="match status" value="1"/>
</dbReference>
<dbReference type="InterPro" id="IPR028987">
    <property type="entry name" value="ATP_synth_B-like_membr_sf"/>
</dbReference>
<keyword evidence="8 13" id="KW-0406">Ion transport</keyword>
<dbReference type="CDD" id="cd06503">
    <property type="entry name" value="ATP-synt_Fo_b"/>
    <property type="match status" value="1"/>
</dbReference>
<dbReference type="NCBIfam" id="TIGR01144">
    <property type="entry name" value="ATP_synt_b"/>
    <property type="match status" value="1"/>
</dbReference>
<gene>
    <name evidence="13 16" type="primary">atpF</name>
    <name evidence="16" type="ORF">NCTC4822_00443</name>
</gene>
<comment type="similarity">
    <text evidence="1 13 14">Belongs to the ATPase B chain family.</text>
</comment>
<keyword evidence="9 13" id="KW-0472">Membrane</keyword>
<evidence type="ECO:0000256" key="14">
    <source>
        <dbReference type="RuleBase" id="RU003848"/>
    </source>
</evidence>
<evidence type="ECO:0000256" key="13">
    <source>
        <dbReference type="HAMAP-Rule" id="MF_01398"/>
    </source>
</evidence>
<organism evidence="16 17">
    <name type="scientific">Sporosarcina pasteurii</name>
    <name type="common">Bacillus pasteurii</name>
    <dbReference type="NCBI Taxonomy" id="1474"/>
    <lineage>
        <taxon>Bacteria</taxon>
        <taxon>Bacillati</taxon>
        <taxon>Bacillota</taxon>
        <taxon>Bacilli</taxon>
        <taxon>Bacillales</taxon>
        <taxon>Caryophanaceae</taxon>
        <taxon>Sporosarcina</taxon>
    </lineage>
</organism>
<comment type="function">
    <text evidence="11 13">F(1)F(0) ATP synthase produces ATP from ADP in the presence of a proton or sodium gradient. F-type ATPases consist of two structural domains, F(1) containing the extramembraneous catalytic core and F(0) containing the membrane proton channel, linked together by a central stalk and a peripheral stalk. During catalysis, ATP synthesis in the catalytic domain of F(1) is coupled via a rotary mechanism of the central stalk subunits to proton translocation.</text>
</comment>
<keyword evidence="5 13" id="KW-0812">Transmembrane</keyword>
<dbReference type="PANTHER" id="PTHR33445">
    <property type="entry name" value="ATP SYNTHASE SUBUNIT B', CHLOROPLASTIC"/>
    <property type="match status" value="1"/>
</dbReference>
<comment type="function">
    <text evidence="13">Component of the F(0) channel, it forms part of the peripheral stalk, linking F(1) to F(0).</text>
</comment>
<evidence type="ECO:0000256" key="1">
    <source>
        <dbReference type="ARBA" id="ARBA00005513"/>
    </source>
</evidence>
<evidence type="ECO:0000256" key="3">
    <source>
        <dbReference type="ARBA" id="ARBA00022475"/>
    </source>
</evidence>
<keyword evidence="17" id="KW-1185">Reference proteome</keyword>
<evidence type="ECO:0000313" key="17">
    <source>
        <dbReference type="Proteomes" id="UP000254519"/>
    </source>
</evidence>